<evidence type="ECO:0008006" key="3">
    <source>
        <dbReference type="Google" id="ProtNLM"/>
    </source>
</evidence>
<evidence type="ECO:0000313" key="2">
    <source>
        <dbReference type="Proteomes" id="UP000223913"/>
    </source>
</evidence>
<dbReference type="AlphaFoldDB" id="A0A2D0NDZ7"/>
<accession>A0A2D0NDZ7</accession>
<sequence>MENSRLVRYIQDFGPKQREKFRQFVISPYFNQHQKTIELLEIILKEIDKSKPKLGKVNVHRRLFPKSDYDEQQLHNVMSYLKRLYYRFLSVHHFEQQNFREEVITLEAAYENNQFDVLKNRGKQLEKQLKRHGYRDSDYFQADYRLHKLLGYYMAHYEDRSKSHVFQNMLEKDVESLGPVQREDLYGFASNYCIRQINLGQDEFRRELFQLYKQGLRIGLIMQNGMLSEWNYKNITALGCSLKEYEWTENFIQEYKDMLPSHRRENAYNYNLAHLYYNKKQYSEALSVLLLVQFTDVKYHLNTSFLLLRTYFALKDTEALLSLIDTFRIYVIRNRKITTDQKRGYTNFLRFAKKLVLIRHQAPAYSRQTVEEKLVDLAKKVESTSNVINKYWILEECGVETGVKVG</sequence>
<keyword evidence="2" id="KW-1185">Reference proteome</keyword>
<dbReference type="EMBL" id="PDUD01000017">
    <property type="protein sequence ID" value="PHN06722.1"/>
    <property type="molecule type" value="Genomic_DNA"/>
</dbReference>
<proteinExistence type="predicted"/>
<evidence type="ECO:0000313" key="1">
    <source>
        <dbReference type="EMBL" id="PHN06722.1"/>
    </source>
</evidence>
<comment type="caution">
    <text evidence="1">The sequence shown here is derived from an EMBL/GenBank/DDBJ whole genome shotgun (WGS) entry which is preliminary data.</text>
</comment>
<dbReference type="Proteomes" id="UP000223913">
    <property type="component" value="Unassembled WGS sequence"/>
</dbReference>
<gene>
    <name evidence="1" type="ORF">CRP01_10530</name>
</gene>
<dbReference type="RefSeq" id="WP_099149979.1">
    <property type="nucleotide sequence ID" value="NZ_PDUD01000017.1"/>
</dbReference>
<protein>
    <recommendedName>
        <fullName evidence="3">Tetratricopeptide repeat protein</fullName>
    </recommendedName>
</protein>
<dbReference type="OrthoDB" id="1490979at2"/>
<organism evidence="1 2">
    <name type="scientific">Flavilitoribacter nigricans (strain ATCC 23147 / DSM 23189 / NBRC 102662 / NCIMB 1420 / SS-2)</name>
    <name type="common">Lewinella nigricans</name>
    <dbReference type="NCBI Taxonomy" id="1122177"/>
    <lineage>
        <taxon>Bacteria</taxon>
        <taxon>Pseudomonadati</taxon>
        <taxon>Bacteroidota</taxon>
        <taxon>Saprospiria</taxon>
        <taxon>Saprospirales</taxon>
        <taxon>Lewinellaceae</taxon>
        <taxon>Flavilitoribacter</taxon>
    </lineage>
</organism>
<name>A0A2D0NDZ7_FLAN2</name>
<reference evidence="1 2" key="1">
    <citation type="submission" date="2017-10" db="EMBL/GenBank/DDBJ databases">
        <title>The draft genome sequence of Lewinella nigricans NBRC 102662.</title>
        <authorList>
            <person name="Wang K."/>
        </authorList>
    </citation>
    <scope>NUCLEOTIDE SEQUENCE [LARGE SCALE GENOMIC DNA]</scope>
    <source>
        <strain evidence="1 2">NBRC 102662</strain>
    </source>
</reference>